<name>A0A7M1SNH5_9MICO</name>
<reference evidence="1 2" key="1">
    <citation type="submission" date="2020-10" db="EMBL/GenBank/DDBJ databases">
        <title>Haloactinobacterium sp. RN3S43, a bacterium isolated from saline soil.</title>
        <authorList>
            <person name="Sun J.-Q."/>
        </authorList>
    </citation>
    <scope>NUCLEOTIDE SEQUENCE [LARGE SCALE GENOMIC DNA]</scope>
    <source>
        <strain evidence="1 2">RN3S43</strain>
    </source>
</reference>
<organism evidence="1 2">
    <name type="scientific">Ruania alkalisoli</name>
    <dbReference type="NCBI Taxonomy" id="2779775"/>
    <lineage>
        <taxon>Bacteria</taxon>
        <taxon>Bacillati</taxon>
        <taxon>Actinomycetota</taxon>
        <taxon>Actinomycetes</taxon>
        <taxon>Micrococcales</taxon>
        <taxon>Ruaniaceae</taxon>
        <taxon>Ruania</taxon>
    </lineage>
</organism>
<dbReference type="KEGG" id="halt:IM660_10325"/>
<dbReference type="EMBL" id="CP063169">
    <property type="protein sequence ID" value="QOR69130.1"/>
    <property type="molecule type" value="Genomic_DNA"/>
</dbReference>
<evidence type="ECO:0000313" key="1">
    <source>
        <dbReference type="EMBL" id="QOR69130.1"/>
    </source>
</evidence>
<proteinExistence type="predicted"/>
<dbReference type="AlphaFoldDB" id="A0A7M1SNH5"/>
<gene>
    <name evidence="1" type="ORF">IM660_10325</name>
</gene>
<evidence type="ECO:0000313" key="2">
    <source>
        <dbReference type="Proteomes" id="UP000593758"/>
    </source>
</evidence>
<protein>
    <submittedName>
        <fullName evidence="1">Uncharacterized protein</fullName>
    </submittedName>
</protein>
<accession>A0A7M1SNH5</accession>
<keyword evidence="2" id="KW-1185">Reference proteome</keyword>
<dbReference type="Proteomes" id="UP000593758">
    <property type="component" value="Chromosome"/>
</dbReference>
<dbReference type="RefSeq" id="WP_193495251.1">
    <property type="nucleotide sequence ID" value="NZ_CP063169.1"/>
</dbReference>
<sequence>MTQNEDVKGRLWFERDYPVLRATAELIEESGRGVTSDRIAERATMQQADVVRALRDLSTRFLDVQDVTTYDGEDYYALALTADGLVAADLWPSSDTVAERLIDALERALDEAPSDSPKATRIRAALDSMKDLGVGGAGNVLGQAISSALGL</sequence>